<feature type="domain" description="Glycosyltransferase subfamily 4-like N-terminal" evidence="2">
    <location>
        <begin position="61"/>
        <end position="239"/>
    </location>
</feature>
<sequence length="437" mass="48592">MSSAFDSLQTFVSEPYLGLSRWLTVRTLNRRAKRRASARSFDTDGGGLLYVAASALPYHTSGYTTRTHEVIRAMTSAGGRVHAMTRPGYPFDRIDRLHDAVSGETQVAEVRYLHSAGPANNRPVLLYAMQAARVIAQRAKQHRVSVIHAASNHVNALPALLAARQLGIPFQYEMRGLWELTRISRTPHYEGRQGFKQGLELEGLVARHADRLFVISEQLGRFARARWGIDKERMFLLPNCVEPERFVSLASREIEHDTIGYAGSLMAYEGLDTLIDAVAQLRARGVRISVSLIGDGEARQSLESQVQRLGLSEQIRFLGRMAPQKAQETLSRCALVCIPRKPFKVCEIVPPIKLVEAMAMGKPVIVPDLPVFRDEMGERPAGWFFKAGDAIDLARVIETAMSDRAALAALGERAKEYATTQRSWRDFVIKALPKSAG</sequence>
<evidence type="ECO:0000313" key="3">
    <source>
        <dbReference type="EMBL" id="CAB3805989.1"/>
    </source>
</evidence>
<dbReference type="InterPro" id="IPR001296">
    <property type="entry name" value="Glyco_trans_1"/>
</dbReference>
<proteinExistence type="predicted"/>
<dbReference type="InterPro" id="IPR050194">
    <property type="entry name" value="Glycosyltransferase_grp1"/>
</dbReference>
<keyword evidence="4" id="KW-1185">Reference proteome</keyword>
<dbReference type="SUPFAM" id="SSF53756">
    <property type="entry name" value="UDP-Glycosyltransferase/glycogen phosphorylase"/>
    <property type="match status" value="1"/>
</dbReference>
<protein>
    <recommendedName>
        <fullName evidence="5">D-inositol-3-phosphate glycosyltransferase</fullName>
    </recommendedName>
</protein>
<dbReference type="EMBL" id="CADIKI010000022">
    <property type="protein sequence ID" value="CAB3805989.1"/>
    <property type="molecule type" value="Genomic_DNA"/>
</dbReference>
<dbReference type="Proteomes" id="UP000494252">
    <property type="component" value="Unassembled WGS sequence"/>
</dbReference>
<dbReference type="Pfam" id="PF00534">
    <property type="entry name" value="Glycos_transf_1"/>
    <property type="match status" value="1"/>
</dbReference>
<dbReference type="Gene3D" id="3.40.50.2000">
    <property type="entry name" value="Glycogen Phosphorylase B"/>
    <property type="match status" value="2"/>
</dbReference>
<evidence type="ECO:0000259" key="1">
    <source>
        <dbReference type="Pfam" id="PF00534"/>
    </source>
</evidence>
<organism evidence="3 4">
    <name type="scientific">Paraburkholderia fynbosensis</name>
    <dbReference type="NCBI Taxonomy" id="1200993"/>
    <lineage>
        <taxon>Bacteria</taxon>
        <taxon>Pseudomonadati</taxon>
        <taxon>Pseudomonadota</taxon>
        <taxon>Betaproteobacteria</taxon>
        <taxon>Burkholderiales</taxon>
        <taxon>Burkholderiaceae</taxon>
        <taxon>Paraburkholderia</taxon>
    </lineage>
</organism>
<evidence type="ECO:0000259" key="2">
    <source>
        <dbReference type="Pfam" id="PF13579"/>
    </source>
</evidence>
<feature type="domain" description="Glycosyl transferase family 1" evidence="1">
    <location>
        <begin position="257"/>
        <end position="416"/>
    </location>
</feature>
<dbReference type="InterPro" id="IPR028098">
    <property type="entry name" value="Glyco_trans_4-like_N"/>
</dbReference>
<dbReference type="AlphaFoldDB" id="A0A6J5GVK0"/>
<dbReference type="PANTHER" id="PTHR45947">
    <property type="entry name" value="SULFOQUINOVOSYL TRANSFERASE SQD2"/>
    <property type="match status" value="1"/>
</dbReference>
<dbReference type="GO" id="GO:0016757">
    <property type="term" value="F:glycosyltransferase activity"/>
    <property type="evidence" value="ECO:0007669"/>
    <property type="project" value="InterPro"/>
</dbReference>
<evidence type="ECO:0000313" key="4">
    <source>
        <dbReference type="Proteomes" id="UP000494252"/>
    </source>
</evidence>
<reference evidence="3 4" key="1">
    <citation type="submission" date="2020-04" db="EMBL/GenBank/DDBJ databases">
        <authorList>
            <person name="De Canck E."/>
        </authorList>
    </citation>
    <scope>NUCLEOTIDE SEQUENCE [LARGE SCALE GENOMIC DNA]</scope>
    <source>
        <strain evidence="3 4">LMG 27177</strain>
    </source>
</reference>
<evidence type="ECO:0008006" key="5">
    <source>
        <dbReference type="Google" id="ProtNLM"/>
    </source>
</evidence>
<dbReference type="CDD" id="cd03794">
    <property type="entry name" value="GT4_WbuB-like"/>
    <property type="match status" value="1"/>
</dbReference>
<gene>
    <name evidence="3" type="ORF">LMG27177_06013</name>
</gene>
<accession>A0A6J5GVK0</accession>
<dbReference type="Pfam" id="PF13579">
    <property type="entry name" value="Glyco_trans_4_4"/>
    <property type="match status" value="1"/>
</dbReference>
<dbReference type="PANTHER" id="PTHR45947:SF3">
    <property type="entry name" value="SULFOQUINOVOSYL TRANSFERASE SQD2"/>
    <property type="match status" value="1"/>
</dbReference>
<name>A0A6J5GVK0_9BURK</name>